<evidence type="ECO:0000313" key="3">
    <source>
        <dbReference type="Proteomes" id="UP000478008"/>
    </source>
</evidence>
<dbReference type="Proteomes" id="UP000478008">
    <property type="component" value="Unassembled WGS sequence"/>
</dbReference>
<reference evidence="2 3" key="1">
    <citation type="submission" date="2019-07" db="EMBL/GenBank/DDBJ databases">
        <authorList>
            <person name="Friedrich A."/>
            <person name="Schacherer J."/>
        </authorList>
    </citation>
    <scope>NUCLEOTIDE SEQUENCE [LARGE SCALE GENOMIC DNA]</scope>
</reference>
<dbReference type="AlphaFoldDB" id="A0A7D9CV05"/>
<gene>
    <name evidence="2" type="ORF">DEBR0S1_10594G</name>
</gene>
<organism evidence="2 3">
    <name type="scientific">Dekkera bruxellensis</name>
    <name type="common">Brettanomyces custersii</name>
    <dbReference type="NCBI Taxonomy" id="5007"/>
    <lineage>
        <taxon>Eukaryota</taxon>
        <taxon>Fungi</taxon>
        <taxon>Dikarya</taxon>
        <taxon>Ascomycota</taxon>
        <taxon>Saccharomycotina</taxon>
        <taxon>Pichiomycetes</taxon>
        <taxon>Pichiales</taxon>
        <taxon>Pichiaceae</taxon>
        <taxon>Brettanomyces</taxon>
    </lineage>
</organism>
<proteinExistence type="predicted"/>
<name>A0A7D9CV05_DEKBR</name>
<protein>
    <submittedName>
        <fullName evidence="2">DEBR0S1_10594g1_1</fullName>
    </submittedName>
</protein>
<sequence length="229" mass="26054">MLTIWRPRCMLYAQKLGPISELICRHYTNGNTPPSFFGDSSKLPKTYDQIQQTSNSRIKAPSTLPDSAQDGSSGSETKIVQAQNNSAGPRYTEFFRGLAYIALTGTLIYILADQRKQLDRYKKQLAITRKAQKEMILQMQKYKKKIAADIVKKTQRHTMTEGKMQMHIALLRQQLKDHNVEPVTVDQALDEFNDKVKMTTTKTSVTLWVPGESSLKSLIPDPNEYAKRV</sequence>
<feature type="compositionally biased region" description="Polar residues" evidence="1">
    <location>
        <begin position="64"/>
        <end position="77"/>
    </location>
</feature>
<evidence type="ECO:0000256" key="1">
    <source>
        <dbReference type="SAM" id="MobiDB-lite"/>
    </source>
</evidence>
<keyword evidence="3" id="KW-1185">Reference proteome</keyword>
<evidence type="ECO:0000313" key="2">
    <source>
        <dbReference type="EMBL" id="VUG16211.1"/>
    </source>
</evidence>
<dbReference type="EMBL" id="CABFWN010000001">
    <property type="protein sequence ID" value="VUG16211.1"/>
    <property type="molecule type" value="Genomic_DNA"/>
</dbReference>
<accession>A0A7D9CV05</accession>
<feature type="region of interest" description="Disordered" evidence="1">
    <location>
        <begin position="52"/>
        <end position="77"/>
    </location>
</feature>